<reference evidence="1 2" key="1">
    <citation type="submission" date="2018-11" db="EMBL/GenBank/DDBJ databases">
        <title>Chitinophaga lutea sp.nov., isolate from arsenic contaminated soil.</title>
        <authorList>
            <person name="Zong Y."/>
        </authorList>
    </citation>
    <scope>NUCLEOTIDE SEQUENCE [LARGE SCALE GENOMIC DNA]</scope>
    <source>
        <strain evidence="1 2">ZY74</strain>
    </source>
</reference>
<accession>A0A3N4PLS0</accession>
<keyword evidence="2" id="KW-1185">Reference proteome</keyword>
<proteinExistence type="predicted"/>
<comment type="caution">
    <text evidence="1">The sequence shown here is derived from an EMBL/GenBank/DDBJ whole genome shotgun (WGS) entry which is preliminary data.</text>
</comment>
<dbReference type="RefSeq" id="WP_123848152.1">
    <property type="nucleotide sequence ID" value="NZ_RPDH01000002.1"/>
</dbReference>
<dbReference type="Proteomes" id="UP000278351">
    <property type="component" value="Unassembled WGS sequence"/>
</dbReference>
<protein>
    <submittedName>
        <fullName evidence="1">Uncharacterized protein</fullName>
    </submittedName>
</protein>
<evidence type="ECO:0000313" key="1">
    <source>
        <dbReference type="EMBL" id="RPE09156.1"/>
    </source>
</evidence>
<name>A0A3N4PLS0_9BACT</name>
<dbReference type="EMBL" id="RPDH01000002">
    <property type="protein sequence ID" value="RPE09156.1"/>
    <property type="molecule type" value="Genomic_DNA"/>
</dbReference>
<evidence type="ECO:0000313" key="2">
    <source>
        <dbReference type="Proteomes" id="UP000278351"/>
    </source>
</evidence>
<gene>
    <name evidence="1" type="ORF">EGT74_19290</name>
</gene>
<dbReference type="AlphaFoldDB" id="A0A3N4PLS0"/>
<sequence length="110" mass="12198">MTIFNQQGQHVQHQYNAGGDIHLNTLQQQELNKCIAEISRMVEQATSQGMFDQPTAETLQRELESAANGERKSIIEHLNKAGEMLKGVTAAESIASTIKSLVKSIADWFI</sequence>
<organism evidence="1 2">
    <name type="scientific">Chitinophaga lutea</name>
    <dbReference type="NCBI Taxonomy" id="2488634"/>
    <lineage>
        <taxon>Bacteria</taxon>
        <taxon>Pseudomonadati</taxon>
        <taxon>Bacteroidota</taxon>
        <taxon>Chitinophagia</taxon>
        <taxon>Chitinophagales</taxon>
        <taxon>Chitinophagaceae</taxon>
        <taxon>Chitinophaga</taxon>
    </lineage>
</organism>